<reference evidence="1 2" key="1">
    <citation type="journal article" date="2020" name="IScience">
        <title>Genome Sequencing of the Endangered Kingdonia uniflora (Circaeasteraceae, Ranunculales) Reveals Potential Mechanisms of Evolutionary Specialization.</title>
        <authorList>
            <person name="Sun Y."/>
            <person name="Deng T."/>
            <person name="Zhang A."/>
            <person name="Moore M.J."/>
            <person name="Landis J.B."/>
            <person name="Lin N."/>
            <person name="Zhang H."/>
            <person name="Zhang X."/>
            <person name="Huang J."/>
            <person name="Zhang X."/>
            <person name="Sun H."/>
            <person name="Wang H."/>
        </authorList>
    </citation>
    <scope>NUCLEOTIDE SEQUENCE [LARGE SCALE GENOMIC DNA]</scope>
    <source>
        <strain evidence="1">TB1705</strain>
        <tissue evidence="1">Leaf</tissue>
    </source>
</reference>
<gene>
    <name evidence="1" type="ORF">GIB67_026758</name>
</gene>
<comment type="caution">
    <text evidence="1">The sequence shown here is derived from an EMBL/GenBank/DDBJ whole genome shotgun (WGS) entry which is preliminary data.</text>
</comment>
<dbReference type="AlphaFoldDB" id="A0A7J7MHL9"/>
<dbReference type="EMBL" id="JACGCM010001501">
    <property type="protein sequence ID" value="KAF6154302.1"/>
    <property type="molecule type" value="Genomic_DNA"/>
</dbReference>
<dbReference type="Proteomes" id="UP000541444">
    <property type="component" value="Unassembled WGS sequence"/>
</dbReference>
<evidence type="ECO:0000313" key="1">
    <source>
        <dbReference type="EMBL" id="KAF6154302.1"/>
    </source>
</evidence>
<sequence length="152" mass="16761">MKVVSDLAWTGRVISLVANSFEPLKPAMVAVKAFTKSLTPRTSIGLLSRISVVLPVSTNSVYRILRPRDSLQKMNGSSFAGWRLKMSCDDFQEQLEADVVTVSTGRSSDVEAEMTNMDETTGVNKTFMTYSLNHDKHAVRPVIHGTHLTISC</sequence>
<proteinExistence type="predicted"/>
<organism evidence="1 2">
    <name type="scientific">Kingdonia uniflora</name>
    <dbReference type="NCBI Taxonomy" id="39325"/>
    <lineage>
        <taxon>Eukaryota</taxon>
        <taxon>Viridiplantae</taxon>
        <taxon>Streptophyta</taxon>
        <taxon>Embryophyta</taxon>
        <taxon>Tracheophyta</taxon>
        <taxon>Spermatophyta</taxon>
        <taxon>Magnoliopsida</taxon>
        <taxon>Ranunculales</taxon>
        <taxon>Circaeasteraceae</taxon>
        <taxon>Kingdonia</taxon>
    </lineage>
</organism>
<accession>A0A7J7MHL9</accession>
<protein>
    <submittedName>
        <fullName evidence="1">Uncharacterized protein</fullName>
    </submittedName>
</protein>
<name>A0A7J7MHL9_9MAGN</name>
<evidence type="ECO:0000313" key="2">
    <source>
        <dbReference type="Proteomes" id="UP000541444"/>
    </source>
</evidence>
<keyword evidence="2" id="KW-1185">Reference proteome</keyword>